<feature type="non-terminal residue" evidence="2">
    <location>
        <position position="57"/>
    </location>
</feature>
<feature type="non-terminal residue" evidence="2">
    <location>
        <position position="1"/>
    </location>
</feature>
<evidence type="ECO:0000256" key="1">
    <source>
        <dbReference type="SAM" id="MobiDB-lite"/>
    </source>
</evidence>
<proteinExistence type="predicted"/>
<feature type="region of interest" description="Disordered" evidence="1">
    <location>
        <begin position="1"/>
        <end position="34"/>
    </location>
</feature>
<accession>A0ABS8TFH3</accession>
<gene>
    <name evidence="2" type="ORF">HAX54_008907</name>
</gene>
<dbReference type="Proteomes" id="UP000823775">
    <property type="component" value="Unassembled WGS sequence"/>
</dbReference>
<protein>
    <submittedName>
        <fullName evidence="2">Uncharacterized protein</fullName>
    </submittedName>
</protein>
<evidence type="ECO:0000313" key="3">
    <source>
        <dbReference type="Proteomes" id="UP000823775"/>
    </source>
</evidence>
<comment type="caution">
    <text evidence="2">The sequence shown here is derived from an EMBL/GenBank/DDBJ whole genome shotgun (WGS) entry which is preliminary data.</text>
</comment>
<reference evidence="2 3" key="1">
    <citation type="journal article" date="2021" name="BMC Genomics">
        <title>Datura genome reveals duplications of psychoactive alkaloid biosynthetic genes and high mutation rate following tissue culture.</title>
        <authorList>
            <person name="Rajewski A."/>
            <person name="Carter-House D."/>
            <person name="Stajich J."/>
            <person name="Litt A."/>
        </authorList>
    </citation>
    <scope>NUCLEOTIDE SEQUENCE [LARGE SCALE GENOMIC DNA]</scope>
    <source>
        <strain evidence="2">AR-01</strain>
    </source>
</reference>
<name>A0ABS8TFH3_DATST</name>
<evidence type="ECO:0000313" key="2">
    <source>
        <dbReference type="EMBL" id="MCD7469731.1"/>
    </source>
</evidence>
<dbReference type="EMBL" id="JACEIK010001477">
    <property type="protein sequence ID" value="MCD7469731.1"/>
    <property type="molecule type" value="Genomic_DNA"/>
</dbReference>
<sequence length="57" mass="6100">KESLTRRGGASKAGLGKVRPQGPARRASTLAPWAMRRSSTLAPWEARRAKHTGTMAA</sequence>
<organism evidence="2 3">
    <name type="scientific">Datura stramonium</name>
    <name type="common">Jimsonweed</name>
    <name type="synonym">Common thornapple</name>
    <dbReference type="NCBI Taxonomy" id="4076"/>
    <lineage>
        <taxon>Eukaryota</taxon>
        <taxon>Viridiplantae</taxon>
        <taxon>Streptophyta</taxon>
        <taxon>Embryophyta</taxon>
        <taxon>Tracheophyta</taxon>
        <taxon>Spermatophyta</taxon>
        <taxon>Magnoliopsida</taxon>
        <taxon>eudicotyledons</taxon>
        <taxon>Gunneridae</taxon>
        <taxon>Pentapetalae</taxon>
        <taxon>asterids</taxon>
        <taxon>lamiids</taxon>
        <taxon>Solanales</taxon>
        <taxon>Solanaceae</taxon>
        <taxon>Solanoideae</taxon>
        <taxon>Datureae</taxon>
        <taxon>Datura</taxon>
    </lineage>
</organism>
<keyword evidence="3" id="KW-1185">Reference proteome</keyword>